<protein>
    <submittedName>
        <fullName evidence="7">Alcohol dehydrogenase 4, mitochondrial</fullName>
    </submittedName>
</protein>
<sequence length="315" mass="33437">MGIEKIPKDMTAVQVVEFKQPYKIHKVPTPQKLGDYDILVKTAVASLCHTDAMVRNGVFPTKLPCTGSHEGTGIVVAKGSKVDTFKEGDRVMSGIPKSACGECMSCKKGDDYKQYCTNVEGMIGVIIDGAFADYHVADSRTSCHIPDSVSFADAAPLACAGVTIYRAIITSGAKKARGWPSSVLVVVLGKEEVVKQVQALTDGLGVESAINVSEHETSAPLACAITRMHGLVVQVSQPEMVSVPFTEFIFRDITIKGTLVAGQKISQEMLDVAGSSGVKVETQKFQGLDKVPDMVELAHSGKLSGKAVCVVDGSM</sequence>
<evidence type="ECO:0000256" key="4">
    <source>
        <dbReference type="ARBA" id="ARBA00022833"/>
    </source>
</evidence>
<accession>A0A0N1H753</accession>
<dbReference type="VEuPathDB" id="FungiDB:AB675_5467"/>
<evidence type="ECO:0000256" key="3">
    <source>
        <dbReference type="ARBA" id="ARBA00022723"/>
    </source>
</evidence>
<dbReference type="STRING" id="1664694.A0A0N1H753"/>
<dbReference type="InterPro" id="IPR036291">
    <property type="entry name" value="NAD(P)-bd_dom_sf"/>
</dbReference>
<dbReference type="Pfam" id="PF08240">
    <property type="entry name" value="ADH_N"/>
    <property type="match status" value="1"/>
</dbReference>
<evidence type="ECO:0000259" key="6">
    <source>
        <dbReference type="SMART" id="SM00829"/>
    </source>
</evidence>
<dbReference type="InterPro" id="IPR020843">
    <property type="entry name" value="ER"/>
</dbReference>
<name>A0A0N1H753_9EURO</name>
<dbReference type="EMBL" id="LFJN01000008">
    <property type="protein sequence ID" value="KPI42155.1"/>
    <property type="molecule type" value="Genomic_DNA"/>
</dbReference>
<dbReference type="AlphaFoldDB" id="A0A0N1H753"/>
<organism evidence="7 8">
    <name type="scientific">Cyphellophora attinorum</name>
    <dbReference type="NCBI Taxonomy" id="1664694"/>
    <lineage>
        <taxon>Eukaryota</taxon>
        <taxon>Fungi</taxon>
        <taxon>Dikarya</taxon>
        <taxon>Ascomycota</taxon>
        <taxon>Pezizomycotina</taxon>
        <taxon>Eurotiomycetes</taxon>
        <taxon>Chaetothyriomycetidae</taxon>
        <taxon>Chaetothyriales</taxon>
        <taxon>Cyphellophoraceae</taxon>
        <taxon>Cyphellophora</taxon>
    </lineage>
</organism>
<dbReference type="PANTHER" id="PTHR42940">
    <property type="entry name" value="ALCOHOL DEHYDROGENASE 1-RELATED"/>
    <property type="match status" value="1"/>
</dbReference>
<dbReference type="GO" id="GO:0004022">
    <property type="term" value="F:alcohol dehydrogenase (NAD+) activity"/>
    <property type="evidence" value="ECO:0007669"/>
    <property type="project" value="TreeGrafter"/>
</dbReference>
<comment type="similarity">
    <text evidence="2">Belongs to the zinc-containing alcohol dehydrogenase family.</text>
</comment>
<feature type="domain" description="Enoyl reductase (ER)" evidence="6">
    <location>
        <begin position="11"/>
        <end position="309"/>
    </location>
</feature>
<keyword evidence="5" id="KW-0560">Oxidoreductase</keyword>
<comment type="caution">
    <text evidence="7">The sequence shown here is derived from an EMBL/GenBank/DDBJ whole genome shotgun (WGS) entry which is preliminary data.</text>
</comment>
<dbReference type="Gene3D" id="3.40.50.720">
    <property type="entry name" value="NAD(P)-binding Rossmann-like Domain"/>
    <property type="match status" value="2"/>
</dbReference>
<dbReference type="SUPFAM" id="SSF51735">
    <property type="entry name" value="NAD(P)-binding Rossmann-fold domains"/>
    <property type="match status" value="1"/>
</dbReference>
<keyword evidence="8" id="KW-1185">Reference proteome</keyword>
<proteinExistence type="inferred from homology"/>
<keyword evidence="3" id="KW-0479">Metal-binding</keyword>
<evidence type="ECO:0000313" key="8">
    <source>
        <dbReference type="Proteomes" id="UP000038010"/>
    </source>
</evidence>
<keyword evidence="4" id="KW-0862">Zinc</keyword>
<dbReference type="GeneID" id="28737559"/>
<dbReference type="Proteomes" id="UP000038010">
    <property type="component" value="Unassembled WGS sequence"/>
</dbReference>
<dbReference type="SMART" id="SM00829">
    <property type="entry name" value="PKS_ER"/>
    <property type="match status" value="1"/>
</dbReference>
<evidence type="ECO:0000256" key="2">
    <source>
        <dbReference type="ARBA" id="ARBA00008072"/>
    </source>
</evidence>
<dbReference type="PANTHER" id="PTHR42940:SF8">
    <property type="entry name" value="VACUOLAR PROTEIN SORTING-ASSOCIATED PROTEIN 11"/>
    <property type="match status" value="1"/>
</dbReference>
<dbReference type="GO" id="GO:0005737">
    <property type="term" value="C:cytoplasm"/>
    <property type="evidence" value="ECO:0007669"/>
    <property type="project" value="TreeGrafter"/>
</dbReference>
<dbReference type="InterPro" id="IPR013154">
    <property type="entry name" value="ADH-like_N"/>
</dbReference>
<dbReference type="Gene3D" id="3.90.180.10">
    <property type="entry name" value="Medium-chain alcohol dehydrogenases, catalytic domain"/>
    <property type="match status" value="2"/>
</dbReference>
<dbReference type="SUPFAM" id="SSF50129">
    <property type="entry name" value="GroES-like"/>
    <property type="match status" value="1"/>
</dbReference>
<evidence type="ECO:0000256" key="5">
    <source>
        <dbReference type="ARBA" id="ARBA00023002"/>
    </source>
</evidence>
<dbReference type="OrthoDB" id="256333at2759"/>
<dbReference type="InterPro" id="IPR011032">
    <property type="entry name" value="GroES-like_sf"/>
</dbReference>
<evidence type="ECO:0000313" key="7">
    <source>
        <dbReference type="EMBL" id="KPI42155.1"/>
    </source>
</evidence>
<gene>
    <name evidence="7" type="ORF">AB675_5467</name>
</gene>
<reference evidence="7 8" key="1">
    <citation type="submission" date="2015-06" db="EMBL/GenBank/DDBJ databases">
        <title>Draft genome of the ant-associated black yeast Phialophora attae CBS 131958.</title>
        <authorList>
            <person name="Moreno L.F."/>
            <person name="Stielow B.J."/>
            <person name="de Hoog S."/>
            <person name="Vicente V.A."/>
            <person name="Weiss V.A."/>
            <person name="de Vries M."/>
            <person name="Cruz L.M."/>
            <person name="Souza E.M."/>
        </authorList>
    </citation>
    <scope>NUCLEOTIDE SEQUENCE [LARGE SCALE GENOMIC DNA]</scope>
    <source>
        <strain evidence="7 8">CBS 131958</strain>
    </source>
</reference>
<evidence type="ECO:0000256" key="1">
    <source>
        <dbReference type="ARBA" id="ARBA00001947"/>
    </source>
</evidence>
<dbReference type="GO" id="GO:0046872">
    <property type="term" value="F:metal ion binding"/>
    <property type="evidence" value="ECO:0007669"/>
    <property type="project" value="UniProtKB-KW"/>
</dbReference>
<dbReference type="RefSeq" id="XP_018002118.1">
    <property type="nucleotide sequence ID" value="XM_018145679.1"/>
</dbReference>
<comment type="cofactor">
    <cofactor evidence="1">
        <name>Zn(2+)</name>
        <dbReference type="ChEBI" id="CHEBI:29105"/>
    </cofactor>
</comment>